<dbReference type="Proteomes" id="UP001224775">
    <property type="component" value="Unassembled WGS sequence"/>
</dbReference>
<accession>A0AAD8XYL2</accession>
<organism evidence="3 4">
    <name type="scientific">Skeletonema marinoi</name>
    <dbReference type="NCBI Taxonomy" id="267567"/>
    <lineage>
        <taxon>Eukaryota</taxon>
        <taxon>Sar</taxon>
        <taxon>Stramenopiles</taxon>
        <taxon>Ochrophyta</taxon>
        <taxon>Bacillariophyta</taxon>
        <taxon>Coscinodiscophyceae</taxon>
        <taxon>Thalassiosirophycidae</taxon>
        <taxon>Thalassiosirales</taxon>
        <taxon>Skeletonemataceae</taxon>
        <taxon>Skeletonema</taxon>
        <taxon>Skeletonema marinoi-dohrnii complex</taxon>
    </lineage>
</organism>
<proteinExistence type="predicted"/>
<evidence type="ECO:0000313" key="4">
    <source>
        <dbReference type="Proteomes" id="UP001224775"/>
    </source>
</evidence>
<feature type="transmembrane region" description="Helical" evidence="2">
    <location>
        <begin position="774"/>
        <end position="797"/>
    </location>
</feature>
<keyword evidence="4" id="KW-1185">Reference proteome</keyword>
<feature type="region of interest" description="Disordered" evidence="1">
    <location>
        <begin position="1"/>
        <end position="63"/>
    </location>
</feature>
<sequence length="843" mass="95164">MSMISRKQPSAECDNDDAAGSYGPLSTEQPTASPLNARSPSFSADNQFASPHQIRHSHDSQSRPYKGFSTPFCGLFQTSGGLPTANIDAEATRNKSSMQIEHEQYLHDLQMSHLRTDICSLSCFGVCQSDQTRYLFTQTLPPSFLKRVTYHIIIPVSIFLLAGWCSGNIRNEYANNVICALLIYIIFVWYVLACFNGRRERIMVREEILWKLKRREEKIKRRQEERRQSAHGVLAVSGNGSGGGGGQFDIPYNVASIDTQTEYEYYSDDEEEYHRNNYDLTLGQTRFEMNCAHRMCGCYPSDIAPVTSTNMDDNDDNIESDYMLHQPSAAPSSNGDLCTRIWNAFSNPCLTCVPCCGSYGCHLQLCGFCALAQEAREANLILPRYMRMVDYITMEPFLMYYPRILQLRRTTGSFWDHFNALSHLSSMILQTLAVILVAMLGISLIRAIGYWNLTDMGVLGATFLQAFAVMYVVHWGWHRYDLSIDAVIKYFAAGFLLCTSMAFGVELMELFLFRLIVTGVVSVLGVEQVEDNGYSRYLQSTGLDRGGNHARSLAEDADILQGFFDRQPVGRIIYILLSSFIFAGLVEELCKYFGFVMVDHPDFCSEHELSKAKSTISTQLSRCRSVQSDDVESSYNSEQEVPDAIASFEPSMQNRSLSSIRAGVTVAMVSVALGFSCCENILHIFVYNRSSLQSQITTLIAKSLFPVHPISAAIQSIYVCRRDLEKDSSIGLGRIVLPSLLFHGTYDFALLFISDSWKRSQASQYFYSGDNQQSLETIMTVCISFVILLCGGLCYVVQSQRQYCRLDQLSRSSRVCEVELSQHAPRQQSLLKRWKRRIMRRGD</sequence>
<feature type="transmembrane region" description="Helical" evidence="2">
    <location>
        <begin position="427"/>
        <end position="451"/>
    </location>
</feature>
<gene>
    <name evidence="3" type="ORF">QTG54_012884</name>
</gene>
<feature type="transmembrane region" description="Helical" evidence="2">
    <location>
        <begin position="732"/>
        <end position="754"/>
    </location>
</feature>
<protein>
    <submittedName>
        <fullName evidence="3">Uncharacterized protein</fullName>
    </submittedName>
</protein>
<feature type="transmembrane region" description="Helical" evidence="2">
    <location>
        <begin position="457"/>
        <end position="475"/>
    </location>
</feature>
<evidence type="ECO:0000256" key="1">
    <source>
        <dbReference type="SAM" id="MobiDB-lite"/>
    </source>
</evidence>
<feature type="transmembrane region" description="Helical" evidence="2">
    <location>
        <begin position="487"/>
        <end position="505"/>
    </location>
</feature>
<reference evidence="3" key="1">
    <citation type="submission" date="2023-06" db="EMBL/GenBank/DDBJ databases">
        <title>Survivors Of The Sea: Transcriptome response of Skeletonema marinoi to long-term dormancy.</title>
        <authorList>
            <person name="Pinder M.I.M."/>
            <person name="Kourtchenko O."/>
            <person name="Robertson E.K."/>
            <person name="Larsson T."/>
            <person name="Maumus F."/>
            <person name="Osuna-Cruz C.M."/>
            <person name="Vancaester E."/>
            <person name="Stenow R."/>
            <person name="Vandepoele K."/>
            <person name="Ploug H."/>
            <person name="Bruchert V."/>
            <person name="Godhe A."/>
            <person name="Topel M."/>
        </authorList>
    </citation>
    <scope>NUCLEOTIDE SEQUENCE</scope>
    <source>
        <strain evidence="3">R05AC</strain>
    </source>
</reference>
<comment type="caution">
    <text evidence="3">The sequence shown here is derived from an EMBL/GenBank/DDBJ whole genome shotgun (WGS) entry which is preliminary data.</text>
</comment>
<keyword evidence="2" id="KW-0472">Membrane</keyword>
<feature type="compositionally biased region" description="Polar residues" evidence="1">
    <location>
        <begin position="24"/>
        <end position="50"/>
    </location>
</feature>
<dbReference type="Pfam" id="PF13367">
    <property type="entry name" value="PrsW-protease"/>
    <property type="match status" value="1"/>
</dbReference>
<evidence type="ECO:0000313" key="3">
    <source>
        <dbReference type="EMBL" id="KAK1736284.1"/>
    </source>
</evidence>
<dbReference type="GO" id="GO:0008233">
    <property type="term" value="F:peptidase activity"/>
    <property type="evidence" value="ECO:0007669"/>
    <property type="project" value="InterPro"/>
</dbReference>
<dbReference type="InterPro" id="IPR026898">
    <property type="entry name" value="PrsW"/>
</dbReference>
<evidence type="ECO:0000256" key="2">
    <source>
        <dbReference type="SAM" id="Phobius"/>
    </source>
</evidence>
<dbReference type="AlphaFoldDB" id="A0AAD8XYL2"/>
<name>A0AAD8XYL2_9STRA</name>
<keyword evidence="2" id="KW-1133">Transmembrane helix</keyword>
<keyword evidence="2" id="KW-0812">Transmembrane</keyword>
<feature type="transmembrane region" description="Helical" evidence="2">
    <location>
        <begin position="662"/>
        <end position="687"/>
    </location>
</feature>
<feature type="transmembrane region" description="Helical" evidence="2">
    <location>
        <begin position="148"/>
        <end position="167"/>
    </location>
</feature>
<dbReference type="EMBL" id="JATAAI010000029">
    <property type="protein sequence ID" value="KAK1736284.1"/>
    <property type="molecule type" value="Genomic_DNA"/>
</dbReference>
<feature type="transmembrane region" description="Helical" evidence="2">
    <location>
        <begin position="173"/>
        <end position="195"/>
    </location>
</feature>